<dbReference type="InterPro" id="IPR035500">
    <property type="entry name" value="NHR-like_dom_sf"/>
</dbReference>
<feature type="compositionally biased region" description="Polar residues" evidence="10">
    <location>
        <begin position="524"/>
        <end position="540"/>
    </location>
</feature>
<dbReference type="GO" id="GO:0009888">
    <property type="term" value="P:tissue development"/>
    <property type="evidence" value="ECO:0007669"/>
    <property type="project" value="TreeGrafter"/>
</dbReference>
<evidence type="ECO:0000256" key="6">
    <source>
        <dbReference type="ARBA" id="ARBA00023125"/>
    </source>
</evidence>
<evidence type="ECO:0000256" key="8">
    <source>
        <dbReference type="ARBA" id="ARBA00023170"/>
    </source>
</evidence>
<keyword evidence="9" id="KW-0539">Nucleus</keyword>
<dbReference type="FunFam" id="3.30.50.10:FF:000006">
    <property type="entry name" value="Nuclear receptor subfamily 5 group A member"/>
    <property type="match status" value="1"/>
</dbReference>
<dbReference type="GO" id="GO:0090575">
    <property type="term" value="C:RNA polymerase II transcription regulator complex"/>
    <property type="evidence" value="ECO:0007669"/>
    <property type="project" value="TreeGrafter"/>
</dbReference>
<dbReference type="Gene3D" id="3.30.50.10">
    <property type="entry name" value="Erythroid Transcription Factor GATA-1, subunit A"/>
    <property type="match status" value="1"/>
</dbReference>
<dbReference type="AlphaFoldDB" id="A0A6V7UV92"/>
<keyword evidence="5" id="KW-0805">Transcription regulation</keyword>
<keyword evidence="7" id="KW-0804">Transcription</keyword>
<dbReference type="InterPro" id="IPR016355">
    <property type="entry name" value="NR5-like"/>
</dbReference>
<feature type="compositionally biased region" description="Polar residues" evidence="10">
    <location>
        <begin position="188"/>
        <end position="198"/>
    </location>
</feature>
<gene>
    <name evidence="13" type="ORF">MENT_LOCUS17003</name>
</gene>
<dbReference type="SMART" id="SM00399">
    <property type="entry name" value="ZnF_C4"/>
    <property type="match status" value="1"/>
</dbReference>
<comment type="subcellular location">
    <subcellularLocation>
        <location evidence="1">Nucleus</location>
    </subcellularLocation>
</comment>
<keyword evidence="2" id="KW-0479">Metal-binding</keyword>
<evidence type="ECO:0000256" key="9">
    <source>
        <dbReference type="ARBA" id="ARBA00023242"/>
    </source>
</evidence>
<evidence type="ECO:0000256" key="7">
    <source>
        <dbReference type="ARBA" id="ARBA00023163"/>
    </source>
</evidence>
<keyword evidence="8" id="KW-0675">Receptor</keyword>
<evidence type="ECO:0000256" key="2">
    <source>
        <dbReference type="ARBA" id="ARBA00022723"/>
    </source>
</evidence>
<feature type="region of interest" description="Disordered" evidence="10">
    <location>
        <begin position="185"/>
        <end position="216"/>
    </location>
</feature>
<dbReference type="EMBL" id="CAJEWN010000108">
    <property type="protein sequence ID" value="CAD2165162.1"/>
    <property type="molecule type" value="Genomic_DNA"/>
</dbReference>
<evidence type="ECO:0000259" key="11">
    <source>
        <dbReference type="PROSITE" id="PS51030"/>
    </source>
</evidence>
<evidence type="ECO:0000256" key="3">
    <source>
        <dbReference type="ARBA" id="ARBA00022771"/>
    </source>
</evidence>
<reference evidence="13 14" key="1">
    <citation type="submission" date="2020-08" db="EMBL/GenBank/DDBJ databases">
        <authorList>
            <person name="Koutsovoulos G."/>
            <person name="Danchin GJ E."/>
        </authorList>
    </citation>
    <scope>NUCLEOTIDE SEQUENCE [LARGE SCALE GENOMIC DNA]</scope>
</reference>
<dbReference type="PRINTS" id="PR00047">
    <property type="entry name" value="STROIDFINGER"/>
</dbReference>
<dbReference type="Gene3D" id="1.10.565.10">
    <property type="entry name" value="Retinoid X Receptor"/>
    <property type="match status" value="1"/>
</dbReference>
<evidence type="ECO:0000313" key="13">
    <source>
        <dbReference type="EMBL" id="CAD2165162.1"/>
    </source>
</evidence>
<evidence type="ECO:0000256" key="10">
    <source>
        <dbReference type="SAM" id="MobiDB-lite"/>
    </source>
</evidence>
<feature type="domain" description="NR LBD" evidence="12">
    <location>
        <begin position="728"/>
        <end position="981"/>
    </location>
</feature>
<comment type="caution">
    <text evidence="13">The sequence shown here is derived from an EMBL/GenBank/DDBJ whole genome shotgun (WGS) entry which is preliminary data.</text>
</comment>
<proteinExistence type="predicted"/>
<sequence>MPFENSSQDGDSNQLLLKTEILSSSPPQCLIYQKLPIQQEQNKFNLNNTKTTTKCNNNLINPNQIRQNSGQKHLNINISPISSCSTPTNCSPPYNINIYGNNEQQQNIGRLIRSNSVKINPFNGGESEATKTTTNEQQQQIVPSFLQFPTDANDGNDDNNNNNDYLNQPFNMARQPNLEHENIGRFSSLPSTPCNTHLQHPFVHPQQQQSSSSSSNLQQDLGNCPICNDKVSGYHYGLLTCESCKGFFKRTVQNKKHYTCSGNKNCTVEKSNRKRCPHCRFQKCLERGMRTCAVREDRMRGGRNKLGVYYKQDRAARSKILQQSNTRSSSTTNQQNTHQQQLMIYANGLNFYENNNSNNETTVTRSNPYANETFSSGVKAKRAKREVASTYGNSGVHQQQQVNSKYSSAAYLGGLPKQQDQINSNITSHQHCSSTMTGFDVYLQSPTLSSTSSTNSSANGIFGSSTASTHLSNVDNNGGLAMLLGNSIQPLEENHEASTSIAPMMMNPLPFHLYPITSAHNAHTHLQQHSSVSNNKNNIPPSVAVVHNVGGNSLGPSSSASSSGVSSSGLNSPPLPIPSSSSFSPSSSNKYASNIHHQLPLVNVKNEIPSAAIHATAPLHPSMYHQSSAVGYSPIMPITTPTLHMTTSLHVTTPLQPYLLPHHHGILHSGGPLTTNPHHQSSSEHQQQLLPLCQMPPIEGVFYGNHHQQQQQTSFSNLNGNGEFTSAGGRLLIEELCLSPQLERPVLITLQSIRTCGETYNSSLDFCLQVITKHLDTNILWAKVDELFKGLNENCRSMQFLNAWAALHLIDFAYALLKGELSNKINFPLSDGNMGSIDTHTLALLGCTELFNEWNAILQQLRNYQFGKADYVAFKYITLLDVCFYRAPNDPPNIVSQYDKVVQMHDQVLHSWLHLRSYSGNPSIAKSDSLHKFSQLASKCVERLRSRLNQSPEIQNIPGFLSEMLFTNKNVGIGGGTKLVD</sequence>
<accession>A0A6V7UV92</accession>
<dbReference type="GO" id="GO:0008270">
    <property type="term" value="F:zinc ion binding"/>
    <property type="evidence" value="ECO:0007669"/>
    <property type="project" value="UniProtKB-KW"/>
</dbReference>
<dbReference type="InterPro" id="IPR001628">
    <property type="entry name" value="Znf_hrmn_rcpt"/>
</dbReference>
<dbReference type="PANTHER" id="PTHR24086:SF15">
    <property type="entry name" value="NUCLEAR HORMONE RECEPTOR FTZ-F1"/>
    <property type="match status" value="1"/>
</dbReference>
<organism evidence="13 14">
    <name type="scientific">Meloidogyne enterolobii</name>
    <name type="common">Root-knot nematode worm</name>
    <name type="synonym">Meloidogyne mayaguensis</name>
    <dbReference type="NCBI Taxonomy" id="390850"/>
    <lineage>
        <taxon>Eukaryota</taxon>
        <taxon>Metazoa</taxon>
        <taxon>Ecdysozoa</taxon>
        <taxon>Nematoda</taxon>
        <taxon>Chromadorea</taxon>
        <taxon>Rhabditida</taxon>
        <taxon>Tylenchina</taxon>
        <taxon>Tylenchomorpha</taxon>
        <taxon>Tylenchoidea</taxon>
        <taxon>Meloidogynidae</taxon>
        <taxon>Meloidogyninae</taxon>
        <taxon>Meloidogyne</taxon>
    </lineage>
</organism>
<evidence type="ECO:0000256" key="1">
    <source>
        <dbReference type="ARBA" id="ARBA00004123"/>
    </source>
</evidence>
<dbReference type="CDD" id="cd07167">
    <property type="entry name" value="NR_DBD_Lrh-1_like"/>
    <property type="match status" value="1"/>
</dbReference>
<dbReference type="InterPro" id="IPR000536">
    <property type="entry name" value="Nucl_hrmn_rcpt_lig-bd"/>
</dbReference>
<evidence type="ECO:0000259" key="12">
    <source>
        <dbReference type="PROSITE" id="PS51843"/>
    </source>
</evidence>
<keyword evidence="4" id="KW-0862">Zinc</keyword>
<dbReference type="PROSITE" id="PS51030">
    <property type="entry name" value="NUCLEAR_REC_DBD_2"/>
    <property type="match status" value="1"/>
</dbReference>
<evidence type="ECO:0000256" key="5">
    <source>
        <dbReference type="ARBA" id="ARBA00023015"/>
    </source>
</evidence>
<dbReference type="GO" id="GO:0004879">
    <property type="term" value="F:nuclear receptor activity"/>
    <property type="evidence" value="ECO:0007669"/>
    <property type="project" value="InterPro"/>
</dbReference>
<keyword evidence="6" id="KW-0238">DNA-binding</keyword>
<dbReference type="PROSITE" id="PS51843">
    <property type="entry name" value="NR_LBD"/>
    <property type="match status" value="1"/>
</dbReference>
<dbReference type="OrthoDB" id="5771769at2759"/>
<dbReference type="PROSITE" id="PS00031">
    <property type="entry name" value="NUCLEAR_REC_DBD_1"/>
    <property type="match status" value="1"/>
</dbReference>
<keyword evidence="3" id="KW-0863">Zinc-finger</keyword>
<evidence type="ECO:0000313" key="14">
    <source>
        <dbReference type="Proteomes" id="UP000580250"/>
    </source>
</evidence>
<feature type="compositionally biased region" description="Low complexity" evidence="10">
    <location>
        <begin position="206"/>
        <end position="216"/>
    </location>
</feature>
<feature type="region of interest" description="Disordered" evidence="10">
    <location>
        <begin position="524"/>
        <end position="590"/>
    </location>
</feature>
<dbReference type="PANTHER" id="PTHR24086">
    <property type="entry name" value="NUCLEAR RECEPTOR SUBFAMILY 5 GROUP A"/>
    <property type="match status" value="1"/>
</dbReference>
<dbReference type="GO" id="GO:0000978">
    <property type="term" value="F:RNA polymerase II cis-regulatory region sequence-specific DNA binding"/>
    <property type="evidence" value="ECO:0007669"/>
    <property type="project" value="TreeGrafter"/>
</dbReference>
<dbReference type="SUPFAM" id="SSF57716">
    <property type="entry name" value="Glucocorticoid receptor-like (DNA-binding domain)"/>
    <property type="match status" value="1"/>
</dbReference>
<dbReference type="GO" id="GO:0009755">
    <property type="term" value="P:hormone-mediated signaling pathway"/>
    <property type="evidence" value="ECO:0007669"/>
    <property type="project" value="TreeGrafter"/>
</dbReference>
<name>A0A6V7UV92_MELEN</name>
<dbReference type="InterPro" id="IPR013088">
    <property type="entry name" value="Znf_NHR/GATA"/>
</dbReference>
<feature type="compositionally biased region" description="Low complexity" evidence="10">
    <location>
        <begin position="550"/>
        <end position="589"/>
    </location>
</feature>
<dbReference type="Proteomes" id="UP000580250">
    <property type="component" value="Unassembled WGS sequence"/>
</dbReference>
<dbReference type="SUPFAM" id="SSF48508">
    <property type="entry name" value="Nuclear receptor ligand-binding domain"/>
    <property type="match status" value="1"/>
</dbReference>
<protein>
    <submittedName>
        <fullName evidence="13">Uncharacterized protein</fullName>
    </submittedName>
</protein>
<dbReference type="Pfam" id="PF00105">
    <property type="entry name" value="zf-C4"/>
    <property type="match status" value="1"/>
</dbReference>
<feature type="domain" description="Nuclear receptor" evidence="11">
    <location>
        <begin position="221"/>
        <end position="296"/>
    </location>
</feature>
<evidence type="ECO:0000256" key="4">
    <source>
        <dbReference type="ARBA" id="ARBA00022833"/>
    </source>
</evidence>